<dbReference type="Proteomes" id="UP000192578">
    <property type="component" value="Unassembled WGS sequence"/>
</dbReference>
<gene>
    <name evidence="11" type="ORF">BV898_00263</name>
</gene>
<feature type="transmembrane region" description="Helical" evidence="9">
    <location>
        <begin position="260"/>
        <end position="278"/>
    </location>
</feature>
<keyword evidence="5" id="KW-0297">G-protein coupled receptor</keyword>
<dbReference type="GO" id="GO:0004930">
    <property type="term" value="F:G protein-coupled receptor activity"/>
    <property type="evidence" value="ECO:0007669"/>
    <property type="project" value="UniProtKB-KW"/>
</dbReference>
<keyword evidence="7" id="KW-0675">Receptor</keyword>
<dbReference type="Pfam" id="PF00001">
    <property type="entry name" value="7tm_1"/>
    <property type="match status" value="1"/>
</dbReference>
<dbReference type="GO" id="GO:0005886">
    <property type="term" value="C:plasma membrane"/>
    <property type="evidence" value="ECO:0007669"/>
    <property type="project" value="UniProtKB-SubCell"/>
</dbReference>
<dbReference type="AlphaFoldDB" id="A0A1W0XFK7"/>
<evidence type="ECO:0000256" key="1">
    <source>
        <dbReference type="ARBA" id="ARBA00004651"/>
    </source>
</evidence>
<dbReference type="CDD" id="cd00637">
    <property type="entry name" value="7tm_classA_rhodopsin-like"/>
    <property type="match status" value="1"/>
</dbReference>
<feature type="transmembrane region" description="Helical" evidence="9">
    <location>
        <begin position="88"/>
        <end position="106"/>
    </location>
</feature>
<keyword evidence="3 9" id="KW-0812">Transmembrane</keyword>
<evidence type="ECO:0000256" key="2">
    <source>
        <dbReference type="ARBA" id="ARBA00022475"/>
    </source>
</evidence>
<name>A0A1W0XFK7_HYPEX</name>
<dbReference type="PROSITE" id="PS50262">
    <property type="entry name" value="G_PROTEIN_RECEP_F1_2"/>
    <property type="match status" value="1"/>
</dbReference>
<comment type="subcellular location">
    <subcellularLocation>
        <location evidence="1">Cell membrane</location>
        <topology evidence="1">Multi-pass membrane protein</topology>
    </subcellularLocation>
</comment>
<proteinExistence type="predicted"/>
<feature type="transmembrane region" description="Helical" evidence="9">
    <location>
        <begin position="158"/>
        <end position="181"/>
    </location>
</feature>
<comment type="caution">
    <text evidence="11">The sequence shown here is derived from an EMBL/GenBank/DDBJ whole genome shotgun (WGS) entry which is preliminary data.</text>
</comment>
<feature type="transmembrane region" description="Helical" evidence="9">
    <location>
        <begin position="50"/>
        <end position="76"/>
    </location>
</feature>
<evidence type="ECO:0000256" key="6">
    <source>
        <dbReference type="ARBA" id="ARBA00023136"/>
    </source>
</evidence>
<evidence type="ECO:0000259" key="10">
    <source>
        <dbReference type="PROSITE" id="PS50262"/>
    </source>
</evidence>
<feature type="transmembrane region" description="Helical" evidence="9">
    <location>
        <begin position="298"/>
        <end position="317"/>
    </location>
</feature>
<keyword evidence="2" id="KW-1003">Cell membrane</keyword>
<keyword evidence="6 9" id="KW-0472">Membrane</keyword>
<evidence type="ECO:0000256" key="8">
    <source>
        <dbReference type="ARBA" id="ARBA00023224"/>
    </source>
</evidence>
<keyword evidence="12" id="KW-1185">Reference proteome</keyword>
<feature type="transmembrane region" description="Helical" evidence="9">
    <location>
        <begin position="217"/>
        <end position="239"/>
    </location>
</feature>
<reference evidence="12" key="1">
    <citation type="submission" date="2017-01" db="EMBL/GenBank/DDBJ databases">
        <title>Comparative genomics of anhydrobiosis in the tardigrade Hypsibius dujardini.</title>
        <authorList>
            <person name="Yoshida Y."/>
            <person name="Koutsovoulos G."/>
            <person name="Laetsch D."/>
            <person name="Stevens L."/>
            <person name="Kumar S."/>
            <person name="Horikawa D."/>
            <person name="Ishino K."/>
            <person name="Komine S."/>
            <person name="Tomita M."/>
            <person name="Blaxter M."/>
            <person name="Arakawa K."/>
        </authorList>
    </citation>
    <scope>NUCLEOTIDE SEQUENCE [LARGE SCALE GENOMIC DNA]</scope>
    <source>
        <strain evidence="12">Z151</strain>
    </source>
</reference>
<evidence type="ECO:0000256" key="9">
    <source>
        <dbReference type="SAM" id="Phobius"/>
    </source>
</evidence>
<sequence>MNQSNLTAQLLDWLKHPHVNRNLSIELDVLSRNDTLRLIFAYFELYHPIFILYLVIGGAICLIGTLFNILCLAAIFTYPPLRHRGSILVANFVLVNLLLSATVYPISLVALSCHYYCYLPDNNCNWAYYFYFILQSLTWQECFLALNRFVAIVLPHEYHYVSSTKATFAFIFLGYFIPLILNLSPAGSSVPTYTETAPFGGCLYNQNGNPIFRDTHAIVGVYLPMTVVGLSYCAIFVRVGISRYDAGGAKLSSSMQRRLTLAKMLFASFIWYCLTYLPQPILTAAFPSIYFIYPATYFYARWALFMGAGANAIIYATTNKDYRHGMLFVLNRSSTRKTNPQVASLPWPIANEETGLKGSTSVANETAYGNTVM</sequence>
<evidence type="ECO:0000256" key="5">
    <source>
        <dbReference type="ARBA" id="ARBA00023040"/>
    </source>
</evidence>
<dbReference type="PRINTS" id="PR00237">
    <property type="entry name" value="GPCRRHODOPSN"/>
</dbReference>
<dbReference type="PANTHER" id="PTHR24228:SF74">
    <property type="entry name" value="G-PROTEIN COUPLED RECEPTORS FAMILY 1 PROFILE DOMAIN-CONTAINING PROTEIN"/>
    <property type="match status" value="1"/>
</dbReference>
<dbReference type="SUPFAM" id="SSF81321">
    <property type="entry name" value="Family A G protein-coupled receptor-like"/>
    <property type="match status" value="1"/>
</dbReference>
<protein>
    <recommendedName>
        <fullName evidence="10">G-protein coupled receptors family 1 profile domain-containing protein</fullName>
    </recommendedName>
</protein>
<feature type="domain" description="G-protein coupled receptors family 1 profile" evidence="10">
    <location>
        <begin position="67"/>
        <end position="315"/>
    </location>
</feature>
<dbReference type="InterPro" id="IPR000276">
    <property type="entry name" value="GPCR_Rhodpsn"/>
</dbReference>
<evidence type="ECO:0000313" key="12">
    <source>
        <dbReference type="Proteomes" id="UP000192578"/>
    </source>
</evidence>
<feature type="transmembrane region" description="Helical" evidence="9">
    <location>
        <begin position="126"/>
        <end position="146"/>
    </location>
</feature>
<keyword evidence="8" id="KW-0807">Transducer</keyword>
<evidence type="ECO:0000256" key="7">
    <source>
        <dbReference type="ARBA" id="ARBA00023170"/>
    </source>
</evidence>
<dbReference type="PANTHER" id="PTHR24228">
    <property type="entry name" value="B2 BRADYKININ RECEPTOR/ANGIOTENSIN II RECEPTOR"/>
    <property type="match status" value="1"/>
</dbReference>
<evidence type="ECO:0000256" key="3">
    <source>
        <dbReference type="ARBA" id="ARBA00022692"/>
    </source>
</evidence>
<evidence type="ECO:0000313" key="11">
    <source>
        <dbReference type="EMBL" id="OQV26141.1"/>
    </source>
</evidence>
<accession>A0A1W0XFK7</accession>
<keyword evidence="4 9" id="KW-1133">Transmembrane helix</keyword>
<dbReference type="Gene3D" id="1.20.1070.10">
    <property type="entry name" value="Rhodopsin 7-helix transmembrane proteins"/>
    <property type="match status" value="1"/>
</dbReference>
<dbReference type="InterPro" id="IPR017452">
    <property type="entry name" value="GPCR_Rhodpsn_7TM"/>
</dbReference>
<evidence type="ECO:0000256" key="4">
    <source>
        <dbReference type="ARBA" id="ARBA00022989"/>
    </source>
</evidence>
<dbReference type="EMBL" id="MTYJ01000001">
    <property type="protein sequence ID" value="OQV26141.1"/>
    <property type="molecule type" value="Genomic_DNA"/>
</dbReference>
<organism evidence="11 12">
    <name type="scientific">Hypsibius exemplaris</name>
    <name type="common">Freshwater tardigrade</name>
    <dbReference type="NCBI Taxonomy" id="2072580"/>
    <lineage>
        <taxon>Eukaryota</taxon>
        <taxon>Metazoa</taxon>
        <taxon>Ecdysozoa</taxon>
        <taxon>Tardigrada</taxon>
        <taxon>Eutardigrada</taxon>
        <taxon>Parachela</taxon>
        <taxon>Hypsibioidea</taxon>
        <taxon>Hypsibiidae</taxon>
        <taxon>Hypsibius</taxon>
    </lineage>
</organism>